<comment type="caution">
    <text evidence="1">The sequence shown here is derived from an EMBL/GenBank/DDBJ whole genome shotgun (WGS) entry which is preliminary data.</text>
</comment>
<dbReference type="Pfam" id="PF13432">
    <property type="entry name" value="TPR_16"/>
    <property type="match status" value="1"/>
</dbReference>
<sequence length="278" mass="29060">MPISFILAMLLQVGPNPSPDSVANTIPRSPREEAIDPVRAPEPQAVAPACPLGGETEPSEVARIAARNAELLDGRDRIGALHCLALAQGEQGLWDEAAAGFLIAREAAVGMPDWQARLGSQRAHALVEARRITEARTAFELAIEDALAAGDPVTAGQIAADQAIVEVGAGDVPSASRTLEAARERTPQSAQVWLLSATLARRQGALEQAQGFVERAADIDAFDPEIGLEAGVIAVLSGRYSAAKASFESVIALPNAGAHGETAKGYLAQLEQLDQPTE</sequence>
<proteinExistence type="predicted"/>
<keyword evidence="2" id="KW-1185">Reference proteome</keyword>
<evidence type="ECO:0000313" key="1">
    <source>
        <dbReference type="EMBL" id="MCR2832427.1"/>
    </source>
</evidence>
<organism evidence="1 2">
    <name type="scientific">Parerythrobacter lacustris</name>
    <dbReference type="NCBI Taxonomy" id="2969984"/>
    <lineage>
        <taxon>Bacteria</taxon>
        <taxon>Pseudomonadati</taxon>
        <taxon>Pseudomonadota</taxon>
        <taxon>Alphaproteobacteria</taxon>
        <taxon>Sphingomonadales</taxon>
        <taxon>Erythrobacteraceae</taxon>
        <taxon>Parerythrobacter</taxon>
    </lineage>
</organism>
<dbReference type="Gene3D" id="1.25.40.10">
    <property type="entry name" value="Tetratricopeptide repeat domain"/>
    <property type="match status" value="1"/>
</dbReference>
<dbReference type="InterPro" id="IPR011990">
    <property type="entry name" value="TPR-like_helical_dom_sf"/>
</dbReference>
<gene>
    <name evidence="1" type="ORF">NSO95_00590</name>
</gene>
<dbReference type="RefSeq" id="WP_257594192.1">
    <property type="nucleotide sequence ID" value="NZ_JANKHH010000001.1"/>
</dbReference>
<dbReference type="EMBL" id="JANKHH010000001">
    <property type="protein sequence ID" value="MCR2832427.1"/>
    <property type="molecule type" value="Genomic_DNA"/>
</dbReference>
<dbReference type="Proteomes" id="UP001206067">
    <property type="component" value="Unassembled WGS sequence"/>
</dbReference>
<protein>
    <submittedName>
        <fullName evidence="1">Tetratricopeptide repeat protein</fullName>
    </submittedName>
</protein>
<name>A0ABT1XPN1_9SPHN</name>
<dbReference type="SUPFAM" id="SSF48452">
    <property type="entry name" value="TPR-like"/>
    <property type="match status" value="1"/>
</dbReference>
<accession>A0ABT1XPN1</accession>
<evidence type="ECO:0000313" key="2">
    <source>
        <dbReference type="Proteomes" id="UP001206067"/>
    </source>
</evidence>
<reference evidence="1 2" key="1">
    <citation type="submission" date="2022-08" db="EMBL/GenBank/DDBJ databases">
        <title>Polyphasic taxonomy analysis of Qipengyuania sp.RS5-5.</title>
        <authorList>
            <person name="Xamxidin M."/>
            <person name="Wu M."/>
        </authorList>
    </citation>
    <scope>NUCLEOTIDE SEQUENCE [LARGE SCALE GENOMIC DNA]</scope>
    <source>
        <strain evidence="1 2">RS5-5</strain>
    </source>
</reference>